<feature type="region of interest" description="Disordered" evidence="4">
    <location>
        <begin position="1"/>
        <end position="174"/>
    </location>
</feature>
<feature type="compositionally biased region" description="Low complexity" evidence="4">
    <location>
        <begin position="15"/>
        <end position="47"/>
    </location>
</feature>
<keyword evidence="9" id="KW-1185">Reference proteome</keyword>
<evidence type="ECO:0000256" key="2">
    <source>
        <dbReference type="ARBA" id="ARBA00022884"/>
    </source>
</evidence>
<feature type="region of interest" description="Disordered" evidence="4">
    <location>
        <begin position="1249"/>
        <end position="1360"/>
    </location>
</feature>
<dbReference type="SMART" id="SM00360">
    <property type="entry name" value="RRM"/>
    <property type="match status" value="4"/>
</dbReference>
<dbReference type="InterPro" id="IPR011990">
    <property type="entry name" value="TPR-like_helical_dom_sf"/>
</dbReference>
<evidence type="ECO:0000313" key="9">
    <source>
        <dbReference type="Proteomes" id="UP001302367"/>
    </source>
</evidence>
<dbReference type="GO" id="GO:0003723">
    <property type="term" value="F:RNA binding"/>
    <property type="evidence" value="ECO:0007669"/>
    <property type="project" value="UniProtKB-UniRule"/>
</dbReference>
<dbReference type="CDD" id="cd12296">
    <property type="entry name" value="RRM1_Prp24"/>
    <property type="match status" value="1"/>
</dbReference>
<dbReference type="InterPro" id="IPR003954">
    <property type="entry name" value="RRM_euk-type"/>
</dbReference>
<dbReference type="Proteomes" id="UP000230605">
    <property type="component" value="Chromosome 10"/>
</dbReference>
<organism evidence="6 8">
    <name type="scientific">Cercospora beticola</name>
    <name type="common">Sugarbeet leaf spot fungus</name>
    <dbReference type="NCBI Taxonomy" id="122368"/>
    <lineage>
        <taxon>Eukaryota</taxon>
        <taxon>Fungi</taxon>
        <taxon>Dikarya</taxon>
        <taxon>Ascomycota</taxon>
        <taxon>Pezizomycotina</taxon>
        <taxon>Dothideomycetes</taxon>
        <taxon>Dothideomycetidae</taxon>
        <taxon>Mycosphaerellales</taxon>
        <taxon>Mycosphaerellaceae</taxon>
        <taxon>Cercospora</taxon>
    </lineage>
</organism>
<dbReference type="InterPro" id="IPR012677">
    <property type="entry name" value="Nucleotide-bd_a/b_plait_sf"/>
</dbReference>
<feature type="domain" description="RRM" evidence="5">
    <location>
        <begin position="1056"/>
        <end position="1133"/>
    </location>
</feature>
<name>A0A2G5IDE5_CERBT</name>
<evidence type="ECO:0000256" key="4">
    <source>
        <dbReference type="SAM" id="MobiDB-lite"/>
    </source>
</evidence>
<evidence type="ECO:0000259" key="5">
    <source>
        <dbReference type="PROSITE" id="PS50102"/>
    </source>
</evidence>
<dbReference type="Proteomes" id="UP001302367">
    <property type="component" value="Chromosome 5"/>
</dbReference>
<evidence type="ECO:0000313" key="8">
    <source>
        <dbReference type="Proteomes" id="UP000230605"/>
    </source>
</evidence>
<keyword evidence="2 3" id="KW-0694">RNA-binding</keyword>
<dbReference type="OrthoDB" id="360390at2759"/>
<dbReference type="InterPro" id="IPR031766">
    <property type="entry name" value="RRM_occluded"/>
</dbReference>
<dbReference type="Pfam" id="PF00076">
    <property type="entry name" value="RRM_1"/>
    <property type="match status" value="3"/>
</dbReference>
<dbReference type="InterPro" id="IPR000504">
    <property type="entry name" value="RRM_dom"/>
</dbReference>
<feature type="compositionally biased region" description="Gly residues" evidence="4">
    <location>
        <begin position="1301"/>
        <end position="1318"/>
    </location>
</feature>
<feature type="compositionally biased region" description="Basic and acidic residues" evidence="4">
    <location>
        <begin position="1350"/>
        <end position="1360"/>
    </location>
</feature>
<evidence type="ECO:0000313" key="7">
    <source>
        <dbReference type="EMBL" id="WPB04154.1"/>
    </source>
</evidence>
<dbReference type="Gene3D" id="1.25.40.10">
    <property type="entry name" value="Tetratricopeptide repeat domain"/>
    <property type="match status" value="2"/>
</dbReference>
<evidence type="ECO:0000256" key="1">
    <source>
        <dbReference type="ARBA" id="ARBA00022737"/>
    </source>
</evidence>
<feature type="compositionally biased region" description="Basic and acidic residues" evidence="4">
    <location>
        <begin position="1139"/>
        <end position="1155"/>
    </location>
</feature>
<reference evidence="6 8" key="1">
    <citation type="submission" date="2015-10" db="EMBL/GenBank/DDBJ databases">
        <title>The cercosporin biosynthetic gene cluster was horizontally transferred to several fungal lineages and shown to be expanded in Cercospora beticola based on microsynteny with recipient genomes.</title>
        <authorList>
            <person name="De Jonge R."/>
            <person name="Ebert M.K."/>
            <person name="Suttle J.C."/>
            <person name="Jurick Ii W.M."/>
            <person name="Secor G.A."/>
            <person name="Thomma B.P."/>
            <person name="Van De Peer Y."/>
            <person name="Bolton M.D."/>
        </authorList>
    </citation>
    <scope>NUCLEOTIDE SEQUENCE [LARGE SCALE GENOMIC DNA]</scope>
    <source>
        <strain evidence="6 8">09-40</strain>
    </source>
</reference>
<dbReference type="InterPro" id="IPR035979">
    <property type="entry name" value="RBD_domain_sf"/>
</dbReference>
<accession>A0A2G5IDE5</accession>
<feature type="compositionally biased region" description="Pro residues" evidence="4">
    <location>
        <begin position="107"/>
        <end position="119"/>
    </location>
</feature>
<keyword evidence="1" id="KW-0677">Repeat</keyword>
<feature type="compositionally biased region" description="Polar residues" evidence="4">
    <location>
        <begin position="1319"/>
        <end position="1333"/>
    </location>
</feature>
<feature type="compositionally biased region" description="Polar residues" evidence="4">
    <location>
        <begin position="132"/>
        <end position="148"/>
    </location>
</feature>
<protein>
    <submittedName>
        <fullName evidence="6">Putative RNA-binding protein</fullName>
    </submittedName>
</protein>
<feature type="domain" description="RRM" evidence="5">
    <location>
        <begin position="964"/>
        <end position="1065"/>
    </location>
</feature>
<dbReference type="EMBL" id="CP134188">
    <property type="protein sequence ID" value="WPB04154.1"/>
    <property type="molecule type" value="Genomic_DNA"/>
</dbReference>
<dbReference type="PROSITE" id="PS50102">
    <property type="entry name" value="RRM"/>
    <property type="match status" value="3"/>
</dbReference>
<dbReference type="InterPro" id="IPR034397">
    <property type="entry name" value="Prp24_RRM1"/>
</dbReference>
<dbReference type="PANTHER" id="PTHR10352">
    <property type="entry name" value="EUKARYOTIC TRANSLATION INITIATION FACTOR 3 SUBUNIT G"/>
    <property type="match status" value="1"/>
</dbReference>
<dbReference type="EMBL" id="LKMD01000099">
    <property type="protein sequence ID" value="PIB02877.1"/>
    <property type="molecule type" value="Genomic_DNA"/>
</dbReference>
<evidence type="ECO:0000313" key="6">
    <source>
        <dbReference type="EMBL" id="PIB02877.1"/>
    </source>
</evidence>
<feature type="domain" description="RRM" evidence="5">
    <location>
        <begin position="888"/>
        <end position="963"/>
    </location>
</feature>
<dbReference type="Pfam" id="PF16842">
    <property type="entry name" value="RRM_occluded"/>
    <property type="match status" value="1"/>
</dbReference>
<dbReference type="SMART" id="SM00386">
    <property type="entry name" value="HAT"/>
    <property type="match status" value="3"/>
</dbReference>
<reference evidence="7 9" key="2">
    <citation type="submission" date="2023-09" db="EMBL/GenBank/DDBJ databases">
        <title>Complete-Gapless Cercospora beticola genome.</title>
        <authorList>
            <person name="Wyatt N.A."/>
            <person name="Spanner R.E."/>
            <person name="Bolton M.D."/>
        </authorList>
    </citation>
    <scope>NUCLEOTIDE SEQUENCE [LARGE SCALE GENOMIC DNA]</scope>
    <source>
        <strain evidence="7">Cb09-40</strain>
    </source>
</reference>
<evidence type="ECO:0000256" key="3">
    <source>
        <dbReference type="PROSITE-ProRule" id="PRU00176"/>
    </source>
</evidence>
<dbReference type="InterPro" id="IPR003107">
    <property type="entry name" value="HAT"/>
</dbReference>
<feature type="region of interest" description="Disordered" evidence="4">
    <location>
        <begin position="833"/>
        <end position="896"/>
    </location>
</feature>
<feature type="compositionally biased region" description="Low complexity" evidence="4">
    <location>
        <begin position="82"/>
        <end position="101"/>
    </location>
</feature>
<gene>
    <name evidence="6" type="ORF">CB0940_11794</name>
    <name evidence="7" type="ORF">RHO25_008798</name>
</gene>
<dbReference type="GO" id="GO:0006396">
    <property type="term" value="P:RNA processing"/>
    <property type="evidence" value="ECO:0007669"/>
    <property type="project" value="InterPro"/>
</dbReference>
<dbReference type="Gene3D" id="3.30.70.330">
    <property type="match status" value="4"/>
</dbReference>
<sequence length="1360" mass="152124">MDINALLSPDDGARSARSPSTPSAAAATPPAATPPAARAPAAESPPAVQRGKRPAGGKRTASGLSQELSRSPERRVSPQARPPAHATGAAAFSQQQQQQQQYHASAPAPPNFRPLPPTSNPVQVSEHHPQYAYSQRPSVAHRPSSTPQVEKLTDFPSPHKRQQTSRTYSDNILPKQVQARPPAHHHTLRDSAPPVVRTISRQSLADLTMAEAPAQTPPPREFTSNALSEEESHRVSELLAYLRDNSYAYQYHVELINLLHKGFRAHVSSPVGAQHGAQPGEPRTYALLTEMRQAREAMDSRFAVGEAIWVDWLNDEILTAKNTEERMAVLELCQKAVADEPASVKLWQMYVDYVSNSYEACHDLRETIERDWTPEDKEMCKELFTRDLVMTVLEQAAAATQWRMDESHVLWNRFAKAVYEQLPQQPSQADITPIHNIFLGRLKTPQTQWPDTMQLYWPIVSRFEGANWEAAIAHINQQAEPAKACFAIREDHEFKLQRAIESGDASNIHHQMERYLKDEKYYSLKPKTAGPFDYELRCALFERAVLFEPTNLEWWLDYIDFLVTDPKSTSLLSVIERATRHCPWSGELWARRILRADVEQQSRDDIGNIKHRATNTGLLDVGGLEEYVKMLEEWCSYLRRYAFRQTSTEDDIDTAEFGIHSTLEDVHEAGKRIYGQEFEGDPLFRLEQIQIKFYVEAKRFDQAREIYKTLATRLGGSYDFWSKYYHFELRLWASDRIREERRVERPDNAPTLASQVVKEALRQRNIDFPDRVLQLYTNHFQQHESGVALQHALAAAREFNKKLAAQRTKEQEEAQAVAAQQQEQLAVAAEVLETGNTPAGEKRKREDEPTNGDVAKKVKPTLETVPEEARNEPSASASAQIKRDREHNTITVKNMPPSISEGEIKKFFRDCGTLLSISIVQDKEGSSASAVVEFESEDDVKAAKTRTGKEIGGYEIRIQSGSGSTLYVTNYPAEYDEEAIRGLFKKYGEIVAVRLPSLKYNSRRRFAYVQFLSAEMARAAEEAMDGKKLDGLHTLLAKIADPDAKKQRAGPQSEGREIIVKNSDREASETQIREFFGQYGQIERINLVKLVNNRATGTVFITYTTAEGATAALEGANNTPFHDRILKVELVQPKGRAAAPHERAGREDVIVKQDKASATPEPASNGARRGSDISMQSANQDDESHKNVKERKIAIFHLPDTVNDARIRTAMEQYGPITKIQLRREKQGAIVEFKDVKDAFRVRTGVDVSSLGPEASTGDVGDLLAKQSRKKNGDLRGTGADVSNPGAKPAFVPPQATRPGGARGGRRGGLGFKRGGFSSGNSRSDAAGSNSEEAGTAKKSNNDFRAMLEASKKKDERNGE</sequence>
<dbReference type="CDD" id="cd00590">
    <property type="entry name" value="RRM_SF"/>
    <property type="match status" value="1"/>
</dbReference>
<dbReference type="SUPFAM" id="SSF48452">
    <property type="entry name" value="TPR-like"/>
    <property type="match status" value="1"/>
</dbReference>
<dbReference type="SUPFAM" id="SSF54928">
    <property type="entry name" value="RNA-binding domain, RBD"/>
    <property type="match status" value="3"/>
</dbReference>
<proteinExistence type="predicted"/>
<feature type="region of interest" description="Disordered" evidence="4">
    <location>
        <begin position="1136"/>
        <end position="1187"/>
    </location>
</feature>
<dbReference type="SMART" id="SM00361">
    <property type="entry name" value="RRM_1"/>
    <property type="match status" value="2"/>
</dbReference>